<organism evidence="2 3">
    <name type="scientific">Pleurodeles waltl</name>
    <name type="common">Iberian ribbed newt</name>
    <dbReference type="NCBI Taxonomy" id="8319"/>
    <lineage>
        <taxon>Eukaryota</taxon>
        <taxon>Metazoa</taxon>
        <taxon>Chordata</taxon>
        <taxon>Craniata</taxon>
        <taxon>Vertebrata</taxon>
        <taxon>Euteleostomi</taxon>
        <taxon>Amphibia</taxon>
        <taxon>Batrachia</taxon>
        <taxon>Caudata</taxon>
        <taxon>Salamandroidea</taxon>
        <taxon>Salamandridae</taxon>
        <taxon>Pleurodelinae</taxon>
        <taxon>Pleurodeles</taxon>
    </lineage>
</organism>
<comment type="caution">
    <text evidence="2">The sequence shown here is derived from an EMBL/GenBank/DDBJ whole genome shotgun (WGS) entry which is preliminary data.</text>
</comment>
<dbReference type="EMBL" id="JANPWB010000008">
    <property type="protein sequence ID" value="KAJ1160870.1"/>
    <property type="molecule type" value="Genomic_DNA"/>
</dbReference>
<protein>
    <submittedName>
        <fullName evidence="2">Uncharacterized protein</fullName>
    </submittedName>
</protein>
<evidence type="ECO:0000256" key="1">
    <source>
        <dbReference type="SAM" id="MobiDB-lite"/>
    </source>
</evidence>
<feature type="compositionally biased region" description="Low complexity" evidence="1">
    <location>
        <begin position="9"/>
        <end position="20"/>
    </location>
</feature>
<dbReference type="AlphaFoldDB" id="A0AAV7SAQ8"/>
<name>A0AAV7SAQ8_PLEWA</name>
<feature type="region of interest" description="Disordered" evidence="1">
    <location>
        <begin position="1"/>
        <end position="81"/>
    </location>
</feature>
<evidence type="ECO:0000313" key="2">
    <source>
        <dbReference type="EMBL" id="KAJ1160870.1"/>
    </source>
</evidence>
<gene>
    <name evidence="2" type="ORF">NDU88_001360</name>
</gene>
<sequence length="81" mass="8667">MEWLGAVDLTLPLPTTRYPPQASRPPRGAHPPPRSYTEGRPPSGDQPRIASSHPQSSATGLRGSGLRGIRPEPVKDSGVYV</sequence>
<accession>A0AAV7SAQ8</accession>
<reference evidence="2" key="1">
    <citation type="journal article" date="2022" name="bioRxiv">
        <title>Sequencing and chromosome-scale assembly of the giantPleurodeles waltlgenome.</title>
        <authorList>
            <person name="Brown T."/>
            <person name="Elewa A."/>
            <person name="Iarovenko S."/>
            <person name="Subramanian E."/>
            <person name="Araus A.J."/>
            <person name="Petzold A."/>
            <person name="Susuki M."/>
            <person name="Suzuki K.-i.T."/>
            <person name="Hayashi T."/>
            <person name="Toyoda A."/>
            <person name="Oliveira C."/>
            <person name="Osipova E."/>
            <person name="Leigh N.D."/>
            <person name="Simon A."/>
            <person name="Yun M.H."/>
        </authorList>
    </citation>
    <scope>NUCLEOTIDE SEQUENCE</scope>
    <source>
        <strain evidence="2">20211129_DDA</strain>
        <tissue evidence="2">Liver</tissue>
    </source>
</reference>
<keyword evidence="3" id="KW-1185">Reference proteome</keyword>
<evidence type="ECO:0000313" key="3">
    <source>
        <dbReference type="Proteomes" id="UP001066276"/>
    </source>
</evidence>
<proteinExistence type="predicted"/>
<dbReference type="Proteomes" id="UP001066276">
    <property type="component" value="Chromosome 4_2"/>
</dbReference>